<keyword evidence="2" id="KW-1185">Reference proteome</keyword>
<organism evidence="1 2">
    <name type="scientific">Mycena belliarum</name>
    <dbReference type="NCBI Taxonomy" id="1033014"/>
    <lineage>
        <taxon>Eukaryota</taxon>
        <taxon>Fungi</taxon>
        <taxon>Dikarya</taxon>
        <taxon>Basidiomycota</taxon>
        <taxon>Agaricomycotina</taxon>
        <taxon>Agaricomycetes</taxon>
        <taxon>Agaricomycetidae</taxon>
        <taxon>Agaricales</taxon>
        <taxon>Marasmiineae</taxon>
        <taxon>Mycenaceae</taxon>
        <taxon>Mycena</taxon>
    </lineage>
</organism>
<protein>
    <submittedName>
        <fullName evidence="1">Uncharacterized protein</fullName>
    </submittedName>
</protein>
<dbReference type="AlphaFoldDB" id="A0AAD6TT38"/>
<dbReference type="Proteomes" id="UP001222325">
    <property type="component" value="Unassembled WGS sequence"/>
</dbReference>
<sequence length="97" mass="10944">MRVTAVLQALKSVIFSAPTPFIDAAQQMFVKTRVKSHYKLKNLEGRGVEYAYIRPTGWHGEGGKSGNNTTGHVTVVFKDKDDKHVTTHHVYQDDSHY</sequence>
<reference evidence="1" key="1">
    <citation type="submission" date="2023-03" db="EMBL/GenBank/DDBJ databases">
        <title>Massive genome expansion in bonnet fungi (Mycena s.s.) driven by repeated elements and novel gene families across ecological guilds.</title>
        <authorList>
            <consortium name="Lawrence Berkeley National Laboratory"/>
            <person name="Harder C.B."/>
            <person name="Miyauchi S."/>
            <person name="Viragh M."/>
            <person name="Kuo A."/>
            <person name="Thoen E."/>
            <person name="Andreopoulos B."/>
            <person name="Lu D."/>
            <person name="Skrede I."/>
            <person name="Drula E."/>
            <person name="Henrissat B."/>
            <person name="Morin E."/>
            <person name="Kohler A."/>
            <person name="Barry K."/>
            <person name="LaButti K."/>
            <person name="Morin E."/>
            <person name="Salamov A."/>
            <person name="Lipzen A."/>
            <person name="Mereny Z."/>
            <person name="Hegedus B."/>
            <person name="Baldrian P."/>
            <person name="Stursova M."/>
            <person name="Weitz H."/>
            <person name="Taylor A."/>
            <person name="Grigoriev I.V."/>
            <person name="Nagy L.G."/>
            <person name="Martin F."/>
            <person name="Kauserud H."/>
        </authorList>
    </citation>
    <scope>NUCLEOTIDE SEQUENCE</scope>
    <source>
        <strain evidence="1">CBHHK173m</strain>
    </source>
</reference>
<name>A0AAD6TT38_9AGAR</name>
<evidence type="ECO:0000313" key="1">
    <source>
        <dbReference type="EMBL" id="KAJ7076497.1"/>
    </source>
</evidence>
<evidence type="ECO:0000313" key="2">
    <source>
        <dbReference type="Proteomes" id="UP001222325"/>
    </source>
</evidence>
<accession>A0AAD6TT38</accession>
<gene>
    <name evidence="1" type="ORF">B0H15DRAFT_864036</name>
</gene>
<dbReference type="EMBL" id="JARJCN010000081">
    <property type="protein sequence ID" value="KAJ7076497.1"/>
    <property type="molecule type" value="Genomic_DNA"/>
</dbReference>
<comment type="caution">
    <text evidence="1">The sequence shown here is derived from an EMBL/GenBank/DDBJ whole genome shotgun (WGS) entry which is preliminary data.</text>
</comment>
<proteinExistence type="predicted"/>